<dbReference type="PANTHER" id="PTHR45644:SF56">
    <property type="entry name" value="AAA ATPASE, PUTATIVE (AFU_ORTHOLOGUE AFUA_2G12920)-RELATED"/>
    <property type="match status" value="1"/>
</dbReference>
<dbReference type="PANTHER" id="PTHR45644">
    <property type="entry name" value="AAA ATPASE, PUTATIVE (AFU_ORTHOLOGUE AFUA_2G12920)-RELATED-RELATED"/>
    <property type="match status" value="1"/>
</dbReference>
<dbReference type="Proteomes" id="UP001634393">
    <property type="component" value="Unassembled WGS sequence"/>
</dbReference>
<dbReference type="EMBL" id="JBJXBP010000004">
    <property type="protein sequence ID" value="KAL3835197.1"/>
    <property type="molecule type" value="Genomic_DNA"/>
</dbReference>
<dbReference type="AlphaFoldDB" id="A0ABD3TEH0"/>
<dbReference type="InterPro" id="IPR051701">
    <property type="entry name" value="Mito_OM_Translocase_MSP1"/>
</dbReference>
<feature type="region of interest" description="Disordered" evidence="3">
    <location>
        <begin position="90"/>
        <end position="111"/>
    </location>
</feature>
<comment type="caution">
    <text evidence="4">The sequence shown here is derived from an EMBL/GenBank/DDBJ whole genome shotgun (WGS) entry which is preliminary data.</text>
</comment>
<feature type="compositionally biased region" description="Basic and acidic residues" evidence="3">
    <location>
        <begin position="272"/>
        <end position="287"/>
    </location>
</feature>
<accession>A0ABD3TEH0</accession>
<keyword evidence="2" id="KW-0067">ATP-binding</keyword>
<keyword evidence="1" id="KW-0547">Nucleotide-binding</keyword>
<evidence type="ECO:0000313" key="4">
    <source>
        <dbReference type="EMBL" id="KAL3835197.1"/>
    </source>
</evidence>
<name>A0ABD3TEH0_9LAMI</name>
<sequence>MYARKIKFKIQRWNYIVQRDKYSFSSSCHDYSIGQCSIGALRAWNQNSLGGLVEKYLSKSPWSLGHPSERFLGRSDISWSSCSMLRFYSSEGDGRSASEDTTDNARNSDAHARLGEQDQLEWLRNEKLARESKESSPFLTRRERFRNEFLRRVVPWEKITVSWDTFPYYLRKHTKDLLVECTASHMRNKKLATDYGGLLNSSRGRILLQSIPGTELYRDRVVRALARDLQVPLLVLDSSVLGNQAISRGILFKWSTSGESRSSTASSNSKTTAEHSDKARRPLKKGDPVKYIGQPIVIAHQCDYLSCNDFLHVDNQRTISKGQRGEVYEVKGDQVAVILDSGKATKEGERDEKSAEPAAQPSLCWLHVKDIKHDLDCYVAMEVLFEVLESQQPVIVYFPDSSLWLSRAVSKSNRKEFVRKLQEMFDRLSGPVVLICGQNKVAAKEKDKFPLPLRRLTEGLKATNQSGNVEIFKLFTNVVSLSPPKEEDLLRIFIKQIEEDRRIVLSRRNLYEMHKVLEMHGLSCMDLLHVNTDGLILTKQSQCMVWVLLWTLLRV</sequence>
<evidence type="ECO:0000256" key="2">
    <source>
        <dbReference type="ARBA" id="ARBA00022840"/>
    </source>
</evidence>
<evidence type="ECO:0000256" key="3">
    <source>
        <dbReference type="SAM" id="MobiDB-lite"/>
    </source>
</evidence>
<evidence type="ECO:0000256" key="1">
    <source>
        <dbReference type="ARBA" id="ARBA00022741"/>
    </source>
</evidence>
<reference evidence="4 5" key="1">
    <citation type="submission" date="2024-12" db="EMBL/GenBank/DDBJ databases">
        <title>The unique morphological basis and parallel evolutionary history of personate flowers in Penstemon.</title>
        <authorList>
            <person name="Depatie T.H."/>
            <person name="Wessinger C.A."/>
        </authorList>
    </citation>
    <scope>NUCLEOTIDE SEQUENCE [LARGE SCALE GENOMIC DNA]</scope>
    <source>
        <strain evidence="4">WTNN_2</strain>
        <tissue evidence="4">Leaf</tissue>
    </source>
</reference>
<gene>
    <name evidence="4" type="ORF">ACJIZ3_009933</name>
</gene>
<evidence type="ECO:0000313" key="5">
    <source>
        <dbReference type="Proteomes" id="UP001634393"/>
    </source>
</evidence>
<dbReference type="GO" id="GO:0005524">
    <property type="term" value="F:ATP binding"/>
    <property type="evidence" value="ECO:0007669"/>
    <property type="project" value="UniProtKB-KW"/>
</dbReference>
<organism evidence="4 5">
    <name type="scientific">Penstemon smallii</name>
    <dbReference type="NCBI Taxonomy" id="265156"/>
    <lineage>
        <taxon>Eukaryota</taxon>
        <taxon>Viridiplantae</taxon>
        <taxon>Streptophyta</taxon>
        <taxon>Embryophyta</taxon>
        <taxon>Tracheophyta</taxon>
        <taxon>Spermatophyta</taxon>
        <taxon>Magnoliopsida</taxon>
        <taxon>eudicotyledons</taxon>
        <taxon>Gunneridae</taxon>
        <taxon>Pentapetalae</taxon>
        <taxon>asterids</taxon>
        <taxon>lamiids</taxon>
        <taxon>Lamiales</taxon>
        <taxon>Plantaginaceae</taxon>
        <taxon>Cheloneae</taxon>
        <taxon>Penstemon</taxon>
    </lineage>
</organism>
<feature type="compositionally biased region" description="Low complexity" evidence="3">
    <location>
        <begin position="258"/>
        <end position="271"/>
    </location>
</feature>
<keyword evidence="5" id="KW-1185">Reference proteome</keyword>
<proteinExistence type="predicted"/>
<feature type="region of interest" description="Disordered" evidence="3">
    <location>
        <begin position="258"/>
        <end position="287"/>
    </location>
</feature>
<protein>
    <submittedName>
        <fullName evidence="4">Uncharacterized protein</fullName>
    </submittedName>
</protein>